<proteinExistence type="predicted"/>
<feature type="region of interest" description="Disordered" evidence="1">
    <location>
        <begin position="1"/>
        <end position="23"/>
    </location>
</feature>
<dbReference type="Proteomes" id="UP001597101">
    <property type="component" value="Unassembled WGS sequence"/>
</dbReference>
<organism evidence="3 4">
    <name type="scientific">Pseudahrensia aquimaris</name>
    <dbReference type="NCBI Taxonomy" id="744461"/>
    <lineage>
        <taxon>Bacteria</taxon>
        <taxon>Pseudomonadati</taxon>
        <taxon>Pseudomonadota</taxon>
        <taxon>Alphaproteobacteria</taxon>
        <taxon>Hyphomicrobiales</taxon>
        <taxon>Ahrensiaceae</taxon>
        <taxon>Pseudahrensia</taxon>
    </lineage>
</organism>
<evidence type="ECO:0000256" key="2">
    <source>
        <dbReference type="SAM" id="Phobius"/>
    </source>
</evidence>
<reference evidence="4" key="1">
    <citation type="journal article" date="2019" name="Int. J. Syst. Evol. Microbiol.">
        <title>The Global Catalogue of Microorganisms (GCM) 10K type strain sequencing project: providing services to taxonomists for standard genome sequencing and annotation.</title>
        <authorList>
            <consortium name="The Broad Institute Genomics Platform"/>
            <consortium name="The Broad Institute Genome Sequencing Center for Infectious Disease"/>
            <person name="Wu L."/>
            <person name="Ma J."/>
        </authorList>
    </citation>
    <scope>NUCLEOTIDE SEQUENCE [LARGE SCALE GENOMIC DNA]</scope>
    <source>
        <strain evidence="4">CCUG 60023</strain>
    </source>
</reference>
<dbReference type="RefSeq" id="WP_377212352.1">
    <property type="nucleotide sequence ID" value="NZ_JBHTJV010000006.1"/>
</dbReference>
<keyword evidence="2" id="KW-0472">Membrane</keyword>
<evidence type="ECO:0000256" key="1">
    <source>
        <dbReference type="SAM" id="MobiDB-lite"/>
    </source>
</evidence>
<evidence type="ECO:0000313" key="3">
    <source>
        <dbReference type="EMBL" id="MFD0916489.1"/>
    </source>
</evidence>
<gene>
    <name evidence="3" type="ORF">ACFQ14_08725</name>
</gene>
<keyword evidence="2" id="KW-1133">Transmembrane helix</keyword>
<evidence type="ECO:0000313" key="4">
    <source>
        <dbReference type="Proteomes" id="UP001597101"/>
    </source>
</evidence>
<feature type="transmembrane region" description="Helical" evidence="2">
    <location>
        <begin position="27"/>
        <end position="48"/>
    </location>
</feature>
<keyword evidence="2" id="KW-0812">Transmembrane</keyword>
<comment type="caution">
    <text evidence="3">The sequence shown here is derived from an EMBL/GenBank/DDBJ whole genome shotgun (WGS) entry which is preliminary data.</text>
</comment>
<keyword evidence="4" id="KW-1185">Reference proteome</keyword>
<protein>
    <submittedName>
        <fullName evidence="3">Uncharacterized protein</fullName>
    </submittedName>
</protein>
<dbReference type="EMBL" id="JBHTJV010000006">
    <property type="protein sequence ID" value="MFD0916489.1"/>
    <property type="molecule type" value="Genomic_DNA"/>
</dbReference>
<accession>A0ABW3FEZ7</accession>
<name>A0ABW3FEZ7_9HYPH</name>
<feature type="compositionally biased region" description="Basic and acidic residues" evidence="1">
    <location>
        <begin position="1"/>
        <end position="17"/>
    </location>
</feature>
<sequence length="49" mass="5545">MNDHKDNGEKHQDENETRPGLWGPASWWRIGLVVLAILIVVLLLRGLLA</sequence>